<dbReference type="Pfam" id="PF01041">
    <property type="entry name" value="DegT_DnrJ_EryC1"/>
    <property type="match status" value="1"/>
</dbReference>
<dbReference type="EMBL" id="JABVEC010000018">
    <property type="protein sequence ID" value="MBC6468408.1"/>
    <property type="molecule type" value="Genomic_DNA"/>
</dbReference>
<accession>A0ABR7LUP9</accession>
<evidence type="ECO:0000256" key="1">
    <source>
        <dbReference type="ARBA" id="ARBA00022898"/>
    </source>
</evidence>
<dbReference type="Gene3D" id="3.90.1150.10">
    <property type="entry name" value="Aspartate Aminotransferase, domain 1"/>
    <property type="match status" value="1"/>
</dbReference>
<keyword evidence="1 3" id="KW-0663">Pyridoxal phosphate</keyword>
<keyword evidence="5" id="KW-1185">Reference proteome</keyword>
<evidence type="ECO:0000313" key="5">
    <source>
        <dbReference type="Proteomes" id="UP000805614"/>
    </source>
</evidence>
<evidence type="ECO:0000313" key="4">
    <source>
        <dbReference type="EMBL" id="MBC6468408.1"/>
    </source>
</evidence>
<dbReference type="InterPro" id="IPR000653">
    <property type="entry name" value="DegT/StrS_aminotransferase"/>
</dbReference>
<proteinExistence type="inferred from homology"/>
<evidence type="ECO:0000256" key="2">
    <source>
        <dbReference type="ARBA" id="ARBA00037999"/>
    </source>
</evidence>
<sequence>MKLPYFPSGLFESERDALLESLYSVATHPSQKFILGEETARFERMLREATGAGDVIACGSGTGALTLALHAIGVGPDDEVIVPAFCAPPVASTVVNLGARPVFADVDPQTMVMDPAATEKLITDRTRVLMPTHVFSVMADMPAFNAAAAGHGLAVLEDAATAQGASLNGIPAGRWGDIGVYSFFQIKPFGSAGEGGAILTDEPELGRGVRMLRNHGQDGVHRFRHHRIGYNSRFDDVLAAFQTRRLDSLAERLERRARIAEYYTERFAPLREHGVITPPAGGEGRCYYVYALLLDQRDELRDHLTERGIGTHVYYSVPLPLQPAFAGYARPGQVWPNALEAGRRNLALPLWHGLTDAQAEHVADTVCEFFK</sequence>
<dbReference type="Gene3D" id="3.40.640.10">
    <property type="entry name" value="Type I PLP-dependent aspartate aminotransferase-like (Major domain)"/>
    <property type="match status" value="1"/>
</dbReference>
<name>A0ABR7LUP9_9ACTN</name>
<dbReference type="SUPFAM" id="SSF53383">
    <property type="entry name" value="PLP-dependent transferases"/>
    <property type="match status" value="1"/>
</dbReference>
<comment type="caution">
    <text evidence="4">The sequence shown here is derived from an EMBL/GenBank/DDBJ whole genome shotgun (WGS) entry which is preliminary data.</text>
</comment>
<dbReference type="Proteomes" id="UP000805614">
    <property type="component" value="Unassembled WGS sequence"/>
</dbReference>
<evidence type="ECO:0000256" key="3">
    <source>
        <dbReference type="RuleBase" id="RU004508"/>
    </source>
</evidence>
<keyword evidence="4" id="KW-0808">Transferase</keyword>
<dbReference type="PIRSF" id="PIRSF000390">
    <property type="entry name" value="PLP_StrS"/>
    <property type="match status" value="1"/>
</dbReference>
<dbReference type="PANTHER" id="PTHR30244">
    <property type="entry name" value="TRANSAMINASE"/>
    <property type="match status" value="1"/>
</dbReference>
<dbReference type="InterPro" id="IPR015424">
    <property type="entry name" value="PyrdxlP-dep_Trfase"/>
</dbReference>
<reference evidence="4 5" key="1">
    <citation type="submission" date="2020-06" db="EMBL/GenBank/DDBJ databases">
        <title>Actinomadura xiongansis sp. nov., isolated from soil of Baiyangdian.</title>
        <authorList>
            <person name="Zhang X."/>
        </authorList>
    </citation>
    <scope>NUCLEOTIDE SEQUENCE [LARGE SCALE GENOMIC DNA]</scope>
    <source>
        <strain evidence="4 5">HBUM206468</strain>
    </source>
</reference>
<dbReference type="InterPro" id="IPR015422">
    <property type="entry name" value="PyrdxlP-dep_Trfase_small"/>
</dbReference>
<comment type="similarity">
    <text evidence="2 3">Belongs to the DegT/DnrJ/EryC1 family.</text>
</comment>
<keyword evidence="4" id="KW-0032">Aminotransferase</keyword>
<dbReference type="RefSeq" id="WP_187245411.1">
    <property type="nucleotide sequence ID" value="NZ_BAAAOK010000015.1"/>
</dbReference>
<dbReference type="PANTHER" id="PTHR30244:SF36">
    <property type="entry name" value="3-OXO-GLUCOSE-6-PHOSPHATE:GLUTAMATE AMINOTRANSFERASE"/>
    <property type="match status" value="1"/>
</dbReference>
<gene>
    <name evidence="4" type="ORF">HKK74_23340</name>
</gene>
<dbReference type="CDD" id="cd00616">
    <property type="entry name" value="AHBA_syn"/>
    <property type="match status" value="1"/>
</dbReference>
<protein>
    <submittedName>
        <fullName evidence="4">DegT/DnrJ/EryC1/StrS family aminotransferase</fullName>
    </submittedName>
</protein>
<dbReference type="InterPro" id="IPR015421">
    <property type="entry name" value="PyrdxlP-dep_Trfase_major"/>
</dbReference>
<organism evidence="4 5">
    <name type="scientific">Actinomadura alba</name>
    <dbReference type="NCBI Taxonomy" id="406431"/>
    <lineage>
        <taxon>Bacteria</taxon>
        <taxon>Bacillati</taxon>
        <taxon>Actinomycetota</taxon>
        <taxon>Actinomycetes</taxon>
        <taxon>Streptosporangiales</taxon>
        <taxon>Thermomonosporaceae</taxon>
        <taxon>Actinomadura</taxon>
    </lineage>
</organism>
<dbReference type="GO" id="GO:0008483">
    <property type="term" value="F:transaminase activity"/>
    <property type="evidence" value="ECO:0007669"/>
    <property type="project" value="UniProtKB-KW"/>
</dbReference>